<sequence length="86" mass="9793">MKIYSSKTKLTRQELKNPYFCGKFRVEDFDTSDNEATIIPASASAMSLPLFVYCDRVMKVGEVVEGYLNDHPARNPGNLRFIEAEK</sequence>
<evidence type="ECO:0000313" key="2">
    <source>
        <dbReference type="Proteomes" id="UP000282574"/>
    </source>
</evidence>
<dbReference type="Proteomes" id="UP000282574">
    <property type="component" value="Unassembled WGS sequence"/>
</dbReference>
<gene>
    <name evidence="1" type="ORF">DSM107010_67840</name>
</gene>
<comment type="caution">
    <text evidence="1">The sequence shown here is derived from an EMBL/GenBank/DDBJ whole genome shotgun (WGS) entry which is preliminary data.</text>
</comment>
<evidence type="ECO:0000313" key="1">
    <source>
        <dbReference type="EMBL" id="RUT00476.1"/>
    </source>
</evidence>
<protein>
    <submittedName>
        <fullName evidence="1">Uncharacterized protein</fullName>
    </submittedName>
</protein>
<keyword evidence="2" id="KW-1185">Reference proteome</keyword>
<dbReference type="RefSeq" id="WP_106169487.1">
    <property type="nucleotide sequence ID" value="NZ_JAVKZF010000002.1"/>
</dbReference>
<dbReference type="AlphaFoldDB" id="A0AB37U908"/>
<accession>A0AB37U908</accession>
<organism evidence="1 2">
    <name type="scientific">Chroococcidiopsis cubana SAG 39.79</name>
    <dbReference type="NCBI Taxonomy" id="388085"/>
    <lineage>
        <taxon>Bacteria</taxon>
        <taxon>Bacillati</taxon>
        <taxon>Cyanobacteriota</taxon>
        <taxon>Cyanophyceae</taxon>
        <taxon>Chroococcidiopsidales</taxon>
        <taxon>Chroococcidiopsidaceae</taxon>
        <taxon>Chroococcidiopsis</taxon>
    </lineage>
</organism>
<name>A0AB37U908_9CYAN</name>
<proteinExistence type="predicted"/>
<dbReference type="EMBL" id="RSCK01000146">
    <property type="protein sequence ID" value="RUT00476.1"/>
    <property type="molecule type" value="Genomic_DNA"/>
</dbReference>
<reference evidence="1 2" key="1">
    <citation type="journal article" date="2019" name="Genome Biol. Evol.">
        <title>Day and night: Metabolic profiles and evolutionary relationships of six axenic non-marine cyanobacteria.</title>
        <authorList>
            <person name="Will S.E."/>
            <person name="Henke P."/>
            <person name="Boedeker C."/>
            <person name="Huang S."/>
            <person name="Brinkmann H."/>
            <person name="Rohde M."/>
            <person name="Jarek M."/>
            <person name="Friedl T."/>
            <person name="Seufert S."/>
            <person name="Schumacher M."/>
            <person name="Overmann J."/>
            <person name="Neumann-Schaal M."/>
            <person name="Petersen J."/>
        </authorList>
    </citation>
    <scope>NUCLEOTIDE SEQUENCE [LARGE SCALE GENOMIC DNA]</scope>
    <source>
        <strain evidence="1 2">SAG 39.79</strain>
    </source>
</reference>